<evidence type="ECO:0000256" key="3">
    <source>
        <dbReference type="ARBA" id="ARBA00022801"/>
    </source>
</evidence>
<feature type="domain" description="Survival protein SurE-like phosphatase/nucleotidase" evidence="4">
    <location>
        <begin position="14"/>
        <end position="203"/>
    </location>
</feature>
<evidence type="ECO:0000256" key="1">
    <source>
        <dbReference type="ARBA" id="ARBA00011062"/>
    </source>
</evidence>
<dbReference type="GO" id="GO:0008252">
    <property type="term" value="F:nucleotidase activity"/>
    <property type="evidence" value="ECO:0007669"/>
    <property type="project" value="InterPro"/>
</dbReference>
<name>A0A6J7DMX4_9ZZZZ</name>
<evidence type="ECO:0000313" key="5">
    <source>
        <dbReference type="EMBL" id="CAB4869619.1"/>
    </source>
</evidence>
<dbReference type="PANTHER" id="PTHR30457">
    <property type="entry name" value="5'-NUCLEOTIDASE SURE"/>
    <property type="match status" value="1"/>
</dbReference>
<accession>A0A6J7DMX4</accession>
<evidence type="ECO:0000259" key="4">
    <source>
        <dbReference type="Pfam" id="PF01975"/>
    </source>
</evidence>
<evidence type="ECO:0000256" key="2">
    <source>
        <dbReference type="ARBA" id="ARBA00022723"/>
    </source>
</evidence>
<sequence>MSLLPVIVRLMRLLITNDDGINAPGIQALTRAISQWVALRPEERSAIVVAPNRNFSGMSSAVGDIFDKPMVAYERRVIEGAENIPAYALDAAPALCTIIGGIGYLGERPTMVVSGINAGANVGRSVLHSGTIGAILTGAQLGMSGLAVSSQWDEAITHYETAAKIAVEVLDQFYDAPERTLLNLNVPNLSTADLKGVRRGRISNAGIIKATRSEESGFTLGESGEIPLRFGAATPQLGDVSDEQADEDGALVVAGYASLTALRGVHEDTDIRTDDLMRLSLEAIEKHLGNHR</sequence>
<reference evidence="5" key="1">
    <citation type="submission" date="2020-05" db="EMBL/GenBank/DDBJ databases">
        <authorList>
            <person name="Chiriac C."/>
            <person name="Salcher M."/>
            <person name="Ghai R."/>
            <person name="Kavagutti S V."/>
        </authorList>
    </citation>
    <scope>NUCLEOTIDE SEQUENCE</scope>
</reference>
<dbReference type="SUPFAM" id="SSF64167">
    <property type="entry name" value="SurE-like"/>
    <property type="match status" value="1"/>
</dbReference>
<dbReference type="PANTHER" id="PTHR30457:SF0">
    <property type="entry name" value="PHOSPHATASE, PUTATIVE (AFU_ORTHOLOGUE AFUA_4G01070)-RELATED"/>
    <property type="match status" value="1"/>
</dbReference>
<keyword evidence="3" id="KW-0378">Hydrolase</keyword>
<dbReference type="GO" id="GO:0046872">
    <property type="term" value="F:metal ion binding"/>
    <property type="evidence" value="ECO:0007669"/>
    <property type="project" value="UniProtKB-KW"/>
</dbReference>
<protein>
    <submittedName>
        <fullName evidence="5">Unannotated protein</fullName>
    </submittedName>
</protein>
<dbReference type="InterPro" id="IPR002828">
    <property type="entry name" value="SurE-like_Pase/nucleotidase"/>
</dbReference>
<dbReference type="InterPro" id="IPR030048">
    <property type="entry name" value="SurE"/>
</dbReference>
<dbReference type="Pfam" id="PF01975">
    <property type="entry name" value="SurE"/>
    <property type="match status" value="1"/>
</dbReference>
<dbReference type="AlphaFoldDB" id="A0A6J7DMX4"/>
<gene>
    <name evidence="5" type="ORF">UFOPK3381_00723</name>
</gene>
<dbReference type="EMBL" id="CAFBLN010000023">
    <property type="protein sequence ID" value="CAB4869619.1"/>
    <property type="molecule type" value="Genomic_DNA"/>
</dbReference>
<organism evidence="5">
    <name type="scientific">freshwater metagenome</name>
    <dbReference type="NCBI Taxonomy" id="449393"/>
    <lineage>
        <taxon>unclassified sequences</taxon>
        <taxon>metagenomes</taxon>
        <taxon>ecological metagenomes</taxon>
    </lineage>
</organism>
<dbReference type="InterPro" id="IPR036523">
    <property type="entry name" value="SurE-like_sf"/>
</dbReference>
<dbReference type="Gene3D" id="3.40.1210.10">
    <property type="entry name" value="Survival protein SurE-like phosphatase/nucleotidase"/>
    <property type="match status" value="1"/>
</dbReference>
<keyword evidence="2" id="KW-0479">Metal-binding</keyword>
<comment type="similarity">
    <text evidence="1">Belongs to the SurE nucleotidase family.</text>
</comment>
<proteinExistence type="inferred from homology"/>